<organism evidence="10 11">
    <name type="scientific">Pseudomonas caricapapayae</name>
    <dbReference type="NCBI Taxonomy" id="46678"/>
    <lineage>
        <taxon>Bacteria</taxon>
        <taxon>Pseudomonadati</taxon>
        <taxon>Pseudomonadota</taxon>
        <taxon>Gammaproteobacteria</taxon>
        <taxon>Pseudomonadales</taxon>
        <taxon>Pseudomonadaceae</taxon>
        <taxon>Pseudomonas</taxon>
    </lineage>
</organism>
<comment type="caution">
    <text evidence="10">The sequence shown here is derived from an EMBL/GenBank/DDBJ whole genome shotgun (WGS) entry which is preliminary data.</text>
</comment>
<dbReference type="PROSITE" id="PS50883">
    <property type="entry name" value="EAL"/>
    <property type="match status" value="1"/>
</dbReference>
<evidence type="ECO:0000256" key="2">
    <source>
        <dbReference type="ARBA" id="ARBA00004533"/>
    </source>
</evidence>
<sequence length="737" mass="79962">MPSFRPSAETFASYWVQSPTQYRHGRAHWAPGAFMLIGSYTPSLVVISVIVAILAAYTALDLVGRIISAKGRAVHVWIAGGALAMGVGSWSTHFIGMLAFVLPIDLGYDVPLVMLSLLIAILSAGFALWLVTQPQLPAVQLGLGALLLGLGISAMHYTGMAAMRMQPGIEYTPWLVACSLIIGIAASAAALWIAFRLRQQRSRIYLTRASAALMLGMAVIGMHYTGMAAAGFVDGSVCGSLPAGLSSNGLDRIVVVASLSILGIALLSCILDSHLETRTAVLANSLTEANRELTHLALHDNLTGLPNRALLTDRIEQAMKKVRENGGCFALMFMDLDGFKPVNDAFGHHTGDLLLRQVALRLRQNLHRYDTLARVGGDEFVLLVELHDPQDAVTVATRQVNEIGNPFTIGEHQLQISLSLGICMYPGNGSSQHELLINADAAMYHTKAAGKNGYSFFDASMNSNARNQLQMSQDLRKAIKQRQFCIYYQPKFDALTGLPLGAEALLRWNHPEQGVLGPDLFIAMAEKTGLIIQIGEWVLDEACRQMREWYTQGYPHWRIAVNLSALQFCHSGLVTAVADTLARHQLPANCLTLEITETTAMHDADASLAVLQKLSEMGVDLSIDDFGTGYSSLMYLKRLPANEIKIDRGFVRDLEHDTDDAAIVSAIVAVGQALNLRIVAEGVETAVQQRFLTHLGCHSLQGFLLGYPLPAQQFLDEIRAAEAKAAANLPDTGQPAF</sequence>
<dbReference type="Gene3D" id="3.30.70.270">
    <property type="match status" value="1"/>
</dbReference>
<evidence type="ECO:0000256" key="4">
    <source>
        <dbReference type="ARBA" id="ARBA00022636"/>
    </source>
</evidence>
<dbReference type="GO" id="GO:0071732">
    <property type="term" value="P:cellular response to nitric oxide"/>
    <property type="evidence" value="ECO:0007669"/>
    <property type="project" value="UniProtKB-ARBA"/>
</dbReference>
<dbReference type="Pfam" id="PF00563">
    <property type="entry name" value="EAL"/>
    <property type="match status" value="1"/>
</dbReference>
<dbReference type="Gene3D" id="3.20.20.450">
    <property type="entry name" value="EAL domain"/>
    <property type="match status" value="1"/>
</dbReference>
<feature type="transmembrane region" description="Helical" evidence="6">
    <location>
        <begin position="44"/>
        <end position="64"/>
    </location>
</feature>
<comment type="cofactor">
    <cofactor evidence="1">
        <name>Mg(2+)</name>
        <dbReference type="ChEBI" id="CHEBI:18420"/>
    </cofactor>
</comment>
<feature type="transmembrane region" description="Helical" evidence="6">
    <location>
        <begin position="76"/>
        <end position="104"/>
    </location>
</feature>
<dbReference type="PANTHER" id="PTHR44757:SF2">
    <property type="entry name" value="BIOFILM ARCHITECTURE MAINTENANCE PROTEIN MBAA"/>
    <property type="match status" value="1"/>
</dbReference>
<dbReference type="NCBIfam" id="TIGR00254">
    <property type="entry name" value="GGDEF"/>
    <property type="match status" value="1"/>
</dbReference>
<keyword evidence="6" id="KW-1133">Transmembrane helix</keyword>
<keyword evidence="4" id="KW-0973">c-di-GMP</keyword>
<dbReference type="PROSITE" id="PS50887">
    <property type="entry name" value="GGDEF"/>
    <property type="match status" value="1"/>
</dbReference>
<evidence type="ECO:0000256" key="3">
    <source>
        <dbReference type="ARBA" id="ARBA00012282"/>
    </source>
</evidence>
<evidence type="ECO:0000256" key="5">
    <source>
        <dbReference type="ARBA" id="ARBA00051114"/>
    </source>
</evidence>
<dbReference type="AlphaFoldDB" id="A0A3M3B1Y2"/>
<feature type="transmembrane region" description="Helical" evidence="6">
    <location>
        <begin position="209"/>
        <end position="233"/>
    </location>
</feature>
<dbReference type="PROSITE" id="PS50924">
    <property type="entry name" value="MHYT"/>
    <property type="match status" value="1"/>
</dbReference>
<dbReference type="PANTHER" id="PTHR44757">
    <property type="entry name" value="DIGUANYLATE CYCLASE DGCP"/>
    <property type="match status" value="1"/>
</dbReference>
<feature type="domain" description="MHYT" evidence="9">
    <location>
        <begin position="40"/>
        <end position="233"/>
    </location>
</feature>
<evidence type="ECO:0000259" key="9">
    <source>
        <dbReference type="PROSITE" id="PS50924"/>
    </source>
</evidence>
<dbReference type="EMBL" id="RBOC01000154">
    <property type="protein sequence ID" value="RMM06724.1"/>
    <property type="molecule type" value="Genomic_DNA"/>
</dbReference>
<proteinExistence type="predicted"/>
<feature type="transmembrane region" description="Helical" evidence="6">
    <location>
        <begin position="110"/>
        <end position="131"/>
    </location>
</feature>
<dbReference type="SUPFAM" id="SSF141868">
    <property type="entry name" value="EAL domain-like"/>
    <property type="match status" value="1"/>
</dbReference>
<evidence type="ECO:0000256" key="6">
    <source>
        <dbReference type="PROSITE-ProRule" id="PRU00244"/>
    </source>
</evidence>
<evidence type="ECO:0000256" key="1">
    <source>
        <dbReference type="ARBA" id="ARBA00001946"/>
    </source>
</evidence>
<dbReference type="InterPro" id="IPR005330">
    <property type="entry name" value="MHYT_dom"/>
</dbReference>
<feature type="domain" description="GGDEF" evidence="8">
    <location>
        <begin position="327"/>
        <end position="459"/>
    </location>
</feature>
<dbReference type="Proteomes" id="UP000278587">
    <property type="component" value="Unassembled WGS sequence"/>
</dbReference>
<dbReference type="GO" id="GO:0071111">
    <property type="term" value="F:cyclic-guanylate-specific phosphodiesterase activity"/>
    <property type="evidence" value="ECO:0007669"/>
    <property type="project" value="UniProtKB-EC"/>
</dbReference>
<dbReference type="GO" id="GO:0005886">
    <property type="term" value="C:plasma membrane"/>
    <property type="evidence" value="ECO:0007669"/>
    <property type="project" value="UniProtKB-SubCell"/>
</dbReference>
<dbReference type="InterPro" id="IPR029787">
    <property type="entry name" value="Nucleotide_cyclase"/>
</dbReference>
<dbReference type="FunFam" id="3.20.20.450:FF:000001">
    <property type="entry name" value="Cyclic di-GMP phosphodiesterase yahA"/>
    <property type="match status" value="1"/>
</dbReference>
<protein>
    <recommendedName>
        <fullName evidence="3">cyclic-guanylate-specific phosphodiesterase</fullName>
        <ecNumber evidence="3">3.1.4.52</ecNumber>
    </recommendedName>
</protein>
<evidence type="ECO:0000313" key="10">
    <source>
        <dbReference type="EMBL" id="RMM06724.1"/>
    </source>
</evidence>
<dbReference type="Pfam" id="PF03707">
    <property type="entry name" value="MHYT"/>
    <property type="match status" value="3"/>
</dbReference>
<dbReference type="CDD" id="cd01949">
    <property type="entry name" value="GGDEF"/>
    <property type="match status" value="1"/>
</dbReference>
<dbReference type="FunFam" id="3.30.70.270:FF:000001">
    <property type="entry name" value="Diguanylate cyclase domain protein"/>
    <property type="match status" value="1"/>
</dbReference>
<name>A0A3M3B1Y2_9PSED</name>
<dbReference type="InterPro" id="IPR035919">
    <property type="entry name" value="EAL_sf"/>
</dbReference>
<comment type="catalytic activity">
    <reaction evidence="5">
        <text>3',3'-c-di-GMP + H2O = 5'-phosphoguanylyl(3'-&gt;5')guanosine + H(+)</text>
        <dbReference type="Rhea" id="RHEA:24902"/>
        <dbReference type="ChEBI" id="CHEBI:15377"/>
        <dbReference type="ChEBI" id="CHEBI:15378"/>
        <dbReference type="ChEBI" id="CHEBI:58754"/>
        <dbReference type="ChEBI" id="CHEBI:58805"/>
        <dbReference type="EC" id="3.1.4.52"/>
    </reaction>
    <physiologicalReaction direction="left-to-right" evidence="5">
        <dbReference type="Rhea" id="RHEA:24903"/>
    </physiologicalReaction>
</comment>
<keyword evidence="6" id="KW-0812">Transmembrane</keyword>
<reference evidence="10 11" key="1">
    <citation type="submission" date="2018-08" db="EMBL/GenBank/DDBJ databases">
        <title>Recombination of ecologically and evolutionarily significant loci maintains genetic cohesion in the Pseudomonas syringae species complex.</title>
        <authorList>
            <person name="Dillon M."/>
            <person name="Thakur S."/>
            <person name="Almeida R.N.D."/>
            <person name="Weir B.S."/>
            <person name="Guttman D.S."/>
        </authorList>
    </citation>
    <scope>NUCLEOTIDE SEQUENCE [LARGE SCALE GENOMIC DNA]</scope>
    <source>
        <strain evidence="10 11">ICMP 4086</strain>
    </source>
</reference>
<feature type="transmembrane region" description="Helical" evidence="6">
    <location>
        <begin position="143"/>
        <end position="162"/>
    </location>
</feature>
<dbReference type="InterPro" id="IPR052155">
    <property type="entry name" value="Biofilm_reg_signaling"/>
</dbReference>
<dbReference type="InterPro" id="IPR043128">
    <property type="entry name" value="Rev_trsase/Diguanyl_cyclase"/>
</dbReference>
<evidence type="ECO:0000259" key="8">
    <source>
        <dbReference type="PROSITE" id="PS50887"/>
    </source>
</evidence>
<dbReference type="CDD" id="cd01948">
    <property type="entry name" value="EAL"/>
    <property type="match status" value="1"/>
</dbReference>
<dbReference type="InterPro" id="IPR000160">
    <property type="entry name" value="GGDEF_dom"/>
</dbReference>
<dbReference type="SMART" id="SM00267">
    <property type="entry name" value="GGDEF"/>
    <property type="match status" value="1"/>
</dbReference>
<accession>A0A3M3B1Y2</accession>
<dbReference type="Pfam" id="PF00990">
    <property type="entry name" value="GGDEF"/>
    <property type="match status" value="1"/>
</dbReference>
<dbReference type="SMART" id="SM00052">
    <property type="entry name" value="EAL"/>
    <property type="match status" value="1"/>
</dbReference>
<dbReference type="InterPro" id="IPR001633">
    <property type="entry name" value="EAL_dom"/>
</dbReference>
<dbReference type="EC" id="3.1.4.52" evidence="3"/>
<keyword evidence="6" id="KW-0472">Membrane</keyword>
<dbReference type="SUPFAM" id="SSF55073">
    <property type="entry name" value="Nucleotide cyclase"/>
    <property type="match status" value="1"/>
</dbReference>
<feature type="domain" description="EAL" evidence="7">
    <location>
        <begin position="468"/>
        <end position="722"/>
    </location>
</feature>
<evidence type="ECO:0000313" key="11">
    <source>
        <dbReference type="Proteomes" id="UP000278587"/>
    </source>
</evidence>
<comment type="subcellular location">
    <subcellularLocation>
        <location evidence="2">Cell inner membrane</location>
    </subcellularLocation>
</comment>
<evidence type="ECO:0000259" key="7">
    <source>
        <dbReference type="PROSITE" id="PS50883"/>
    </source>
</evidence>
<feature type="transmembrane region" description="Helical" evidence="6">
    <location>
        <begin position="174"/>
        <end position="197"/>
    </location>
</feature>
<gene>
    <name evidence="10" type="ORF">ALQ84_05610</name>
</gene>